<dbReference type="CDD" id="cd01948">
    <property type="entry name" value="EAL"/>
    <property type="match status" value="1"/>
</dbReference>
<protein>
    <submittedName>
        <fullName evidence="3">Diguanylate cyclase/phosphodiesterase</fullName>
    </submittedName>
</protein>
<dbReference type="SUPFAM" id="SSF141868">
    <property type="entry name" value="EAL domain-like"/>
    <property type="match status" value="1"/>
</dbReference>
<dbReference type="InterPro" id="IPR001633">
    <property type="entry name" value="EAL_dom"/>
</dbReference>
<dbReference type="CDD" id="cd01949">
    <property type="entry name" value="GGDEF"/>
    <property type="match status" value="1"/>
</dbReference>
<dbReference type="Pfam" id="PF00563">
    <property type="entry name" value="EAL"/>
    <property type="match status" value="1"/>
</dbReference>
<dbReference type="RefSeq" id="WP_110313793.1">
    <property type="nucleotide sequence ID" value="NZ_QJKC01000027.1"/>
</dbReference>
<gene>
    <name evidence="3" type="ORF">DFR38_1278</name>
</gene>
<sequence length="660" mass="73842">MARFALLARLRHPVWVFDIDRQRVYWANAEALKVWDATTLDELRSRDMGRDMSESVARRLRQYQSDFERFGMEFSESWTLYPNGKPRSLQVVFSGLRHQGSMMMLCEALGELQADPNTLRSAEALLHLPVLITLYHADGPALYRNPAAREKVLDPAESWQGHLLHAADRELLQLQLQQQGKGRLVAQVMTRHGERWHELSARHCRDAVSGADAVLISEVDVSELKDAEARARYLAMHDTLTGLPNRNFVLQCYPALLQQAKRQGEQAALLCIDLDRFKNINDSLGHAFGDLLLVQMGERLKALLAPTQQLARQGGDEFLVLLCAPQVQQQAAALAAAIVEALARPLWLRGQEVRLTASVGISLCQDGAEDIQGHMRHADLAMYSAKDAGRNGIQFYDEAMDARARTRLALEYEIRRGLENGEFEAFYQPRVDCLTGEIIGAEALARWRHPERGLLFPDSFIPVCEESGLIRELDRQILAQVARQLSRWAAQGRVLQVSVNLSASQFGDPQLAASLQGILQESACPAQRIELEITESLLLAHDQHTLDTLASLRAMGFAVAIDDFGTGYSNLAYLQNYPLNTLKIDRSFISGLPQSSAIPELITSLCRILSLNMVAEGVENHAQLDWLRQQGCQQYQGYLCSRPLSLAHFNELLEHSTAPA</sequence>
<feature type="domain" description="GGDEF" evidence="2">
    <location>
        <begin position="265"/>
        <end position="398"/>
    </location>
</feature>
<feature type="domain" description="EAL" evidence="1">
    <location>
        <begin position="407"/>
        <end position="657"/>
    </location>
</feature>
<dbReference type="OrthoDB" id="9813903at2"/>
<comment type="caution">
    <text evidence="3">The sequence shown here is derived from an EMBL/GenBank/DDBJ whole genome shotgun (WGS) entry which is preliminary data.</text>
</comment>
<evidence type="ECO:0000259" key="2">
    <source>
        <dbReference type="PROSITE" id="PS50887"/>
    </source>
</evidence>
<dbReference type="SMART" id="SM00267">
    <property type="entry name" value="GGDEF"/>
    <property type="match status" value="1"/>
</dbReference>
<evidence type="ECO:0000259" key="1">
    <source>
        <dbReference type="PROSITE" id="PS50883"/>
    </source>
</evidence>
<dbReference type="NCBIfam" id="TIGR00254">
    <property type="entry name" value="GGDEF"/>
    <property type="match status" value="1"/>
</dbReference>
<reference evidence="3 4" key="1">
    <citation type="submission" date="2018-05" db="EMBL/GenBank/DDBJ databases">
        <title>Genomic Encyclopedia of Type Strains, Phase IV (KMG-IV): sequencing the most valuable type-strain genomes for metagenomic binning, comparative biology and taxonomic classification.</title>
        <authorList>
            <person name="Goeker M."/>
        </authorList>
    </citation>
    <scope>NUCLEOTIDE SEQUENCE [LARGE SCALE GENOMIC DNA]</scope>
    <source>
        <strain evidence="3 4">DSM 25134</strain>
    </source>
</reference>
<dbReference type="PROSITE" id="PS50887">
    <property type="entry name" value="GGDEF"/>
    <property type="match status" value="1"/>
</dbReference>
<dbReference type="PANTHER" id="PTHR44757">
    <property type="entry name" value="DIGUANYLATE CYCLASE DGCP"/>
    <property type="match status" value="1"/>
</dbReference>
<dbReference type="InterPro" id="IPR035919">
    <property type="entry name" value="EAL_sf"/>
</dbReference>
<keyword evidence="4" id="KW-1185">Reference proteome</keyword>
<dbReference type="InterPro" id="IPR052155">
    <property type="entry name" value="Biofilm_reg_signaling"/>
</dbReference>
<accession>A0A318IY13</accession>
<evidence type="ECO:0000313" key="4">
    <source>
        <dbReference type="Proteomes" id="UP000248395"/>
    </source>
</evidence>
<proteinExistence type="predicted"/>
<dbReference type="PANTHER" id="PTHR44757:SF2">
    <property type="entry name" value="BIOFILM ARCHITECTURE MAINTENANCE PROTEIN MBAA"/>
    <property type="match status" value="1"/>
</dbReference>
<dbReference type="InterPro" id="IPR000160">
    <property type="entry name" value="GGDEF_dom"/>
</dbReference>
<dbReference type="InterPro" id="IPR029787">
    <property type="entry name" value="Nucleotide_cyclase"/>
</dbReference>
<name>A0A318IY13_9NEIS</name>
<dbReference type="SUPFAM" id="SSF55073">
    <property type="entry name" value="Nucleotide cyclase"/>
    <property type="match status" value="1"/>
</dbReference>
<dbReference type="Pfam" id="PF00990">
    <property type="entry name" value="GGDEF"/>
    <property type="match status" value="1"/>
</dbReference>
<dbReference type="SMART" id="SM00052">
    <property type="entry name" value="EAL"/>
    <property type="match status" value="1"/>
</dbReference>
<organism evidence="3 4">
    <name type="scientific">Aquitalea magnusonii</name>
    <dbReference type="NCBI Taxonomy" id="332411"/>
    <lineage>
        <taxon>Bacteria</taxon>
        <taxon>Pseudomonadati</taxon>
        <taxon>Pseudomonadota</taxon>
        <taxon>Betaproteobacteria</taxon>
        <taxon>Neisseriales</taxon>
        <taxon>Chromobacteriaceae</taxon>
        <taxon>Aquitalea</taxon>
    </lineage>
</organism>
<dbReference type="PROSITE" id="PS50883">
    <property type="entry name" value="EAL"/>
    <property type="match status" value="1"/>
</dbReference>
<evidence type="ECO:0000313" key="3">
    <source>
        <dbReference type="EMBL" id="PXX40094.1"/>
    </source>
</evidence>
<dbReference type="Gene3D" id="3.20.20.450">
    <property type="entry name" value="EAL domain"/>
    <property type="match status" value="1"/>
</dbReference>
<dbReference type="InterPro" id="IPR043128">
    <property type="entry name" value="Rev_trsase/Diguanyl_cyclase"/>
</dbReference>
<dbReference type="Proteomes" id="UP000248395">
    <property type="component" value="Unassembled WGS sequence"/>
</dbReference>
<dbReference type="AlphaFoldDB" id="A0A318IY13"/>
<dbReference type="EMBL" id="QJKC01000027">
    <property type="protein sequence ID" value="PXX40094.1"/>
    <property type="molecule type" value="Genomic_DNA"/>
</dbReference>
<dbReference type="Gene3D" id="3.30.70.270">
    <property type="match status" value="1"/>
</dbReference>